<feature type="region of interest" description="Disordered" evidence="1">
    <location>
        <begin position="1"/>
        <end position="40"/>
    </location>
</feature>
<dbReference type="OrthoDB" id="3801254at2759"/>
<evidence type="ECO:0000313" key="3">
    <source>
        <dbReference type="Proteomes" id="UP000191408"/>
    </source>
</evidence>
<evidence type="ECO:0000256" key="1">
    <source>
        <dbReference type="SAM" id="MobiDB-lite"/>
    </source>
</evidence>
<evidence type="ECO:0000313" key="2">
    <source>
        <dbReference type="EMBL" id="OQD68114.1"/>
    </source>
</evidence>
<proteinExistence type="predicted"/>
<dbReference type="AlphaFoldDB" id="A0A1V6NTR1"/>
<comment type="caution">
    <text evidence="2">The sequence shown here is derived from an EMBL/GenBank/DDBJ whole genome shotgun (WGS) entry which is preliminary data.</text>
</comment>
<protein>
    <submittedName>
        <fullName evidence="2">Uncharacterized protein</fullName>
    </submittedName>
</protein>
<dbReference type="Proteomes" id="UP000191408">
    <property type="component" value="Unassembled WGS sequence"/>
</dbReference>
<reference evidence="3" key="1">
    <citation type="journal article" date="2017" name="Nat. Microbiol.">
        <title>Global analysis of biosynthetic gene clusters reveals vast potential of secondary metabolite production in Penicillium species.</title>
        <authorList>
            <person name="Nielsen J.C."/>
            <person name="Grijseels S."/>
            <person name="Prigent S."/>
            <person name="Ji B."/>
            <person name="Dainat J."/>
            <person name="Nielsen K.F."/>
            <person name="Frisvad J.C."/>
            <person name="Workman M."/>
            <person name="Nielsen J."/>
        </authorList>
    </citation>
    <scope>NUCLEOTIDE SEQUENCE [LARGE SCALE GENOMIC DNA]</scope>
    <source>
        <strain evidence="3">IBT 4502</strain>
    </source>
</reference>
<sequence length="474" mass="53900">MATPEAQGKRPLRPQSAGGDNPAKKMKGSPAEEPKPTEMQAARCTKPNNFKQVKVKGSNWVNVYKMEAQLAAYLSFKTTSELRQFAISWVCLSAERYFAAAAKGLAKKQPFRFLDTIGGRRQIEGVKDSPVTAWPYTAEDRMDTQINQRKKIVAWCLVKMVADIETYNQATVEANNLKTHQEQQAFLERHKDVASKNGTKLELKFPEKPVGFPKPSMGPFTDLGENQLEVYNRCWELLRYLGTGFHRQNWANRFQSIAVINRGRLVNDTNFPSWMMEKAPVPKVSSSLGNFGQVFESDRLPPIKVTIQWDPIVNLDGTDRLQLEMERASRENITVPSRIQILPWDPRACSTDAQFRDEIRKLFNCKELGMDILTMRLEYYDGKWQTKTDLNVQEELWEDLRDIMSDPGNSDFKFTVAMESFDRDDPTIDIFEDPHNALNLGDLPALFSVDENVDGHEGQEVEAPANAPVLEKSA</sequence>
<dbReference type="STRING" id="60169.A0A1V6NTR1"/>
<organism evidence="2 3">
    <name type="scientific">Penicillium polonicum</name>
    <dbReference type="NCBI Taxonomy" id="60169"/>
    <lineage>
        <taxon>Eukaryota</taxon>
        <taxon>Fungi</taxon>
        <taxon>Dikarya</taxon>
        <taxon>Ascomycota</taxon>
        <taxon>Pezizomycotina</taxon>
        <taxon>Eurotiomycetes</taxon>
        <taxon>Eurotiomycetidae</taxon>
        <taxon>Eurotiales</taxon>
        <taxon>Aspergillaceae</taxon>
        <taxon>Penicillium</taxon>
    </lineage>
</organism>
<keyword evidence="3" id="KW-1185">Reference proteome</keyword>
<dbReference type="EMBL" id="MDYM01000003">
    <property type="protein sequence ID" value="OQD68114.1"/>
    <property type="molecule type" value="Genomic_DNA"/>
</dbReference>
<name>A0A1V6NTR1_PENPO</name>
<accession>A0A1V6NTR1</accession>
<gene>
    <name evidence="2" type="ORF">PENPOL_c003G10198</name>
</gene>